<accession>A0A5C5TRW7</accession>
<feature type="transmembrane region" description="Helical" evidence="8">
    <location>
        <begin position="416"/>
        <end position="434"/>
    </location>
</feature>
<dbReference type="PANTHER" id="PTHR43528">
    <property type="entry name" value="ALPHA-KETOGLUTARATE PERMEASE"/>
    <property type="match status" value="1"/>
</dbReference>
<keyword evidence="6 8" id="KW-1133">Transmembrane helix</keyword>
<dbReference type="PANTHER" id="PTHR43528:SF1">
    <property type="entry name" value="ALPHA-KETOGLUTARATE PERMEASE"/>
    <property type="match status" value="1"/>
</dbReference>
<evidence type="ECO:0000256" key="6">
    <source>
        <dbReference type="ARBA" id="ARBA00022989"/>
    </source>
</evidence>
<comment type="subcellular location">
    <subcellularLocation>
        <location evidence="1">Cell membrane</location>
        <topology evidence="1">Multi-pass membrane protein</topology>
    </subcellularLocation>
</comment>
<feature type="transmembrane region" description="Helical" evidence="8">
    <location>
        <begin position="258"/>
        <end position="278"/>
    </location>
</feature>
<sequence>MHDPSAAAHAPPPHDPDAGSPVWRRVLFTAVLGNVVEWYDHALYGILAVFMSRIFFPEGDPYAALIATYVGLIASYAIRPVGGVVMGRLSDLRGHRFTLVLTIALMTVGTVLIGVLPGYAAIGIAAPILLMLCRLVQGVGASGEYTVAANFILEHGPRRRRQYLAGWSVGSTSLGPLLASIVALALIVGLPEDAFTHWGWRIPFLLAAPLGLVTLYIRRSVPELPRIQQALEQAAEEAPPPRPFTEAVRGHWRQMCQVILLGAGQRVGTFCIQTYFVVALINSDFGADRALLASILTYLIGPPAAIWGGLLADRHGGRTVLLVGYAAFVLFTVPTFTALGGGSVVVATAAVVGFTFINNFVGAPLTHAYVLTFPPEVRGTAAALNFNVGTTLIGSTAPLMATWLHMRTGTDVSFGWYMTGACLVSLLVAAFAFPRPAADA</sequence>
<dbReference type="InterPro" id="IPR036259">
    <property type="entry name" value="MFS_trans_sf"/>
</dbReference>
<name>A0A5C5TRW7_9GAMM</name>
<comment type="caution">
    <text evidence="10">The sequence shown here is derived from an EMBL/GenBank/DDBJ whole genome shotgun (WGS) entry which is preliminary data.</text>
</comment>
<feature type="transmembrane region" description="Helical" evidence="8">
    <location>
        <begin position="200"/>
        <end position="217"/>
    </location>
</feature>
<dbReference type="Proteomes" id="UP000315949">
    <property type="component" value="Unassembled WGS sequence"/>
</dbReference>
<evidence type="ECO:0000256" key="7">
    <source>
        <dbReference type="ARBA" id="ARBA00023136"/>
    </source>
</evidence>
<feature type="transmembrane region" description="Helical" evidence="8">
    <location>
        <begin position="128"/>
        <end position="152"/>
    </location>
</feature>
<feature type="transmembrane region" description="Helical" evidence="8">
    <location>
        <begin position="62"/>
        <end position="78"/>
    </location>
</feature>
<evidence type="ECO:0000256" key="1">
    <source>
        <dbReference type="ARBA" id="ARBA00004651"/>
    </source>
</evidence>
<evidence type="ECO:0000256" key="2">
    <source>
        <dbReference type="ARBA" id="ARBA00022448"/>
    </source>
</evidence>
<dbReference type="InterPro" id="IPR011701">
    <property type="entry name" value="MFS"/>
</dbReference>
<dbReference type="GO" id="GO:0005886">
    <property type="term" value="C:plasma membrane"/>
    <property type="evidence" value="ECO:0007669"/>
    <property type="project" value="UniProtKB-SubCell"/>
</dbReference>
<feature type="transmembrane region" description="Helical" evidence="8">
    <location>
        <begin position="319"/>
        <end position="339"/>
    </location>
</feature>
<organism evidence="10 11">
    <name type="scientific">Luteimonas wenzhouensis</name>
    <dbReference type="NCBI Taxonomy" id="2599615"/>
    <lineage>
        <taxon>Bacteria</taxon>
        <taxon>Pseudomonadati</taxon>
        <taxon>Pseudomonadota</taxon>
        <taxon>Gammaproteobacteria</taxon>
        <taxon>Lysobacterales</taxon>
        <taxon>Lysobacteraceae</taxon>
        <taxon>Luteimonas</taxon>
    </lineage>
</organism>
<keyword evidence="7 8" id="KW-0472">Membrane</keyword>
<evidence type="ECO:0000313" key="10">
    <source>
        <dbReference type="EMBL" id="TWT17031.1"/>
    </source>
</evidence>
<feature type="transmembrane region" description="Helical" evidence="8">
    <location>
        <begin position="99"/>
        <end position="122"/>
    </location>
</feature>
<dbReference type="RefSeq" id="WP_146313546.1">
    <property type="nucleotide sequence ID" value="NZ_VOHE01000010.1"/>
</dbReference>
<dbReference type="InterPro" id="IPR051084">
    <property type="entry name" value="H+-coupled_symporters"/>
</dbReference>
<dbReference type="Pfam" id="PF07690">
    <property type="entry name" value="MFS_1"/>
    <property type="match status" value="1"/>
</dbReference>
<feature type="transmembrane region" description="Helical" evidence="8">
    <location>
        <begin position="345"/>
        <end position="370"/>
    </location>
</feature>
<protein>
    <submittedName>
        <fullName evidence="10">MHS family MFS transporter</fullName>
    </submittedName>
</protein>
<keyword evidence="5" id="KW-0769">Symport</keyword>
<keyword evidence="11" id="KW-1185">Reference proteome</keyword>
<proteinExistence type="predicted"/>
<evidence type="ECO:0000256" key="5">
    <source>
        <dbReference type="ARBA" id="ARBA00022847"/>
    </source>
</evidence>
<evidence type="ECO:0000313" key="11">
    <source>
        <dbReference type="Proteomes" id="UP000315949"/>
    </source>
</evidence>
<dbReference type="InterPro" id="IPR020846">
    <property type="entry name" value="MFS_dom"/>
</dbReference>
<dbReference type="OrthoDB" id="3690818at2"/>
<dbReference type="AlphaFoldDB" id="A0A5C5TRW7"/>
<dbReference type="GO" id="GO:0015293">
    <property type="term" value="F:symporter activity"/>
    <property type="evidence" value="ECO:0007669"/>
    <property type="project" value="UniProtKB-KW"/>
</dbReference>
<feature type="domain" description="Major facilitator superfamily (MFS) profile" evidence="9">
    <location>
        <begin position="26"/>
        <end position="437"/>
    </location>
</feature>
<feature type="transmembrane region" description="Helical" evidence="8">
    <location>
        <begin position="164"/>
        <end position="188"/>
    </location>
</feature>
<evidence type="ECO:0000256" key="4">
    <source>
        <dbReference type="ARBA" id="ARBA00022692"/>
    </source>
</evidence>
<gene>
    <name evidence="10" type="ORF">FQY79_14175</name>
</gene>
<dbReference type="Gene3D" id="1.20.1250.20">
    <property type="entry name" value="MFS general substrate transporter like domains"/>
    <property type="match status" value="2"/>
</dbReference>
<keyword evidence="4 8" id="KW-0812">Transmembrane</keyword>
<dbReference type="PROSITE" id="PS50850">
    <property type="entry name" value="MFS"/>
    <property type="match status" value="1"/>
</dbReference>
<keyword evidence="2" id="KW-0813">Transport</keyword>
<dbReference type="SUPFAM" id="SSF103473">
    <property type="entry name" value="MFS general substrate transporter"/>
    <property type="match status" value="1"/>
</dbReference>
<reference evidence="10 11" key="1">
    <citation type="submission" date="2019-07" db="EMBL/GenBank/DDBJ databases">
        <title>Luteimonas sp. YD-1 nov., isolated from acidic soil.</title>
        <authorList>
            <person name="Zhou J."/>
        </authorList>
    </citation>
    <scope>NUCLEOTIDE SEQUENCE [LARGE SCALE GENOMIC DNA]</scope>
    <source>
        <strain evidence="10 11">YD-1</strain>
    </source>
</reference>
<evidence type="ECO:0000259" key="9">
    <source>
        <dbReference type="PROSITE" id="PS50850"/>
    </source>
</evidence>
<evidence type="ECO:0000256" key="8">
    <source>
        <dbReference type="SAM" id="Phobius"/>
    </source>
</evidence>
<feature type="transmembrane region" description="Helical" evidence="8">
    <location>
        <begin position="382"/>
        <end position="404"/>
    </location>
</feature>
<evidence type="ECO:0000256" key="3">
    <source>
        <dbReference type="ARBA" id="ARBA00022475"/>
    </source>
</evidence>
<dbReference type="EMBL" id="VOHE01000010">
    <property type="protein sequence ID" value="TWT17031.1"/>
    <property type="molecule type" value="Genomic_DNA"/>
</dbReference>
<feature type="transmembrane region" description="Helical" evidence="8">
    <location>
        <begin position="290"/>
        <end position="312"/>
    </location>
</feature>
<keyword evidence="3" id="KW-1003">Cell membrane</keyword>